<dbReference type="PANTHER" id="PTHR36180:SF2">
    <property type="entry name" value="BRO FAMILY PROTEIN"/>
    <property type="match status" value="1"/>
</dbReference>
<dbReference type="RefSeq" id="WP_316411298.1">
    <property type="nucleotide sequence ID" value="NZ_AP027081.1"/>
</dbReference>
<feature type="domain" description="Bro-N" evidence="1">
    <location>
        <begin position="1"/>
        <end position="106"/>
    </location>
</feature>
<dbReference type="Pfam" id="PF02498">
    <property type="entry name" value="Bro-N"/>
    <property type="match status" value="1"/>
</dbReference>
<dbReference type="GO" id="GO:0003677">
    <property type="term" value="F:DNA binding"/>
    <property type="evidence" value="ECO:0007669"/>
    <property type="project" value="InterPro"/>
</dbReference>
<dbReference type="AlphaFoldDB" id="A0AA48KCP4"/>
<organism evidence="2 3">
    <name type="scientific">Mesoterricola sediminis</name>
    <dbReference type="NCBI Taxonomy" id="2927980"/>
    <lineage>
        <taxon>Bacteria</taxon>
        <taxon>Pseudomonadati</taxon>
        <taxon>Acidobacteriota</taxon>
        <taxon>Holophagae</taxon>
        <taxon>Holophagales</taxon>
        <taxon>Holophagaceae</taxon>
        <taxon>Mesoterricola</taxon>
    </lineage>
</organism>
<dbReference type="PROSITE" id="PS51750">
    <property type="entry name" value="BRO_N"/>
    <property type="match status" value="1"/>
</dbReference>
<dbReference type="InterPro" id="IPR005039">
    <property type="entry name" value="Ant_C"/>
</dbReference>
<evidence type="ECO:0000313" key="2">
    <source>
        <dbReference type="EMBL" id="BDU76265.1"/>
    </source>
</evidence>
<gene>
    <name evidence="2" type="ORF">METESE_12230</name>
</gene>
<dbReference type="Pfam" id="PF03374">
    <property type="entry name" value="ANT"/>
    <property type="match status" value="1"/>
</dbReference>
<name>A0AA48KCP4_9BACT</name>
<dbReference type="SMART" id="SM01040">
    <property type="entry name" value="Bro-N"/>
    <property type="match status" value="1"/>
</dbReference>
<protein>
    <recommendedName>
        <fullName evidence="1">Bro-N domain-containing protein</fullName>
    </recommendedName>
</protein>
<dbReference type="EMBL" id="AP027081">
    <property type="protein sequence ID" value="BDU76265.1"/>
    <property type="molecule type" value="Genomic_DNA"/>
</dbReference>
<evidence type="ECO:0000259" key="1">
    <source>
        <dbReference type="PROSITE" id="PS51750"/>
    </source>
</evidence>
<accession>A0AA48KCP4</accession>
<keyword evidence="3" id="KW-1185">Reference proteome</keyword>
<proteinExistence type="predicted"/>
<evidence type="ECO:0000313" key="3">
    <source>
        <dbReference type="Proteomes" id="UP001228113"/>
    </source>
</evidence>
<dbReference type="KEGG" id="msea:METESE_12230"/>
<dbReference type="InterPro" id="IPR003497">
    <property type="entry name" value="BRO_N_domain"/>
</dbReference>
<sequence>MDIQSINTFSFGVNPIRVIVREGDPWFVASDVCAVLDHGNPRQVISRLDEDEKGVHIMDTLGGRQQMAIISESGLYSLVLTSRKPEARTFKKWVTSDVLPTIRRTGAYSIQGGFQVPQTLPEALRLAADLEEKRYALACKVESQAEEIQVLEPKAAAADAITRADDSLSMSEAAKTLGIGRQRLFDKMRAWGWIIPGSGDPTPYQVQIDRGNVTVRVIHYEDQHGRDRIYPKILITGKGLIALHKKLAQERGAFMIRPQHQREAS</sequence>
<reference evidence="2" key="1">
    <citation type="journal article" date="2023" name="Int. J. Syst. Evol. Microbiol.">
        <title>Mesoterricola silvestris gen. nov., sp. nov., Mesoterricola sediminis sp. nov., Geothrix oryzae sp. nov., Geothrix edaphica sp. nov., Geothrix rubra sp. nov., and Geothrix limicola sp. nov., six novel members of Acidobacteriota isolated from soils.</title>
        <authorList>
            <person name="Itoh H."/>
            <person name="Sugisawa Y."/>
            <person name="Mise K."/>
            <person name="Xu Z."/>
            <person name="Kuniyasu M."/>
            <person name="Ushijima N."/>
            <person name="Kawano K."/>
            <person name="Kobayashi E."/>
            <person name="Shiratori Y."/>
            <person name="Masuda Y."/>
            <person name="Senoo K."/>
        </authorList>
    </citation>
    <scope>NUCLEOTIDE SEQUENCE</scope>
    <source>
        <strain evidence="2">W786</strain>
    </source>
</reference>
<dbReference type="Proteomes" id="UP001228113">
    <property type="component" value="Chromosome"/>
</dbReference>
<dbReference type="PANTHER" id="PTHR36180">
    <property type="entry name" value="DNA-BINDING PROTEIN-RELATED-RELATED"/>
    <property type="match status" value="1"/>
</dbReference>